<evidence type="ECO:0000313" key="2">
    <source>
        <dbReference type="Proteomes" id="UP000828251"/>
    </source>
</evidence>
<dbReference type="EMBL" id="JAIQCV010000001">
    <property type="protein sequence ID" value="KAH1130380.1"/>
    <property type="molecule type" value="Genomic_DNA"/>
</dbReference>
<reference evidence="1 2" key="1">
    <citation type="journal article" date="2021" name="Plant Biotechnol. J.">
        <title>Multi-omics assisted identification of the key and species-specific regulatory components of drought-tolerant mechanisms in Gossypium stocksii.</title>
        <authorList>
            <person name="Yu D."/>
            <person name="Ke L."/>
            <person name="Zhang D."/>
            <person name="Wu Y."/>
            <person name="Sun Y."/>
            <person name="Mei J."/>
            <person name="Sun J."/>
            <person name="Sun Y."/>
        </authorList>
    </citation>
    <scope>NUCLEOTIDE SEQUENCE [LARGE SCALE GENOMIC DNA]</scope>
    <source>
        <strain evidence="2">cv. E1</strain>
        <tissue evidence="1">Leaf</tissue>
    </source>
</reference>
<evidence type="ECO:0000313" key="1">
    <source>
        <dbReference type="EMBL" id="KAH1130380.1"/>
    </source>
</evidence>
<protein>
    <submittedName>
        <fullName evidence="1">Uncharacterized protein</fullName>
    </submittedName>
</protein>
<dbReference type="Proteomes" id="UP000828251">
    <property type="component" value="Unassembled WGS sequence"/>
</dbReference>
<name>A0A9D4AJX3_9ROSI</name>
<sequence>YKVRGPFSKFFGRMQSETVIFPRFLQVRPVTLPCELDPSASPVTLPFGLVPGSCELDLYPFFAR</sequence>
<organism evidence="1 2">
    <name type="scientific">Gossypium stocksii</name>
    <dbReference type="NCBI Taxonomy" id="47602"/>
    <lineage>
        <taxon>Eukaryota</taxon>
        <taxon>Viridiplantae</taxon>
        <taxon>Streptophyta</taxon>
        <taxon>Embryophyta</taxon>
        <taxon>Tracheophyta</taxon>
        <taxon>Spermatophyta</taxon>
        <taxon>Magnoliopsida</taxon>
        <taxon>eudicotyledons</taxon>
        <taxon>Gunneridae</taxon>
        <taxon>Pentapetalae</taxon>
        <taxon>rosids</taxon>
        <taxon>malvids</taxon>
        <taxon>Malvales</taxon>
        <taxon>Malvaceae</taxon>
        <taxon>Malvoideae</taxon>
        <taxon>Gossypium</taxon>
    </lineage>
</organism>
<accession>A0A9D4AJX3</accession>
<feature type="non-terminal residue" evidence="1">
    <location>
        <position position="1"/>
    </location>
</feature>
<gene>
    <name evidence="1" type="ORF">J1N35_001758</name>
</gene>
<comment type="caution">
    <text evidence="1">The sequence shown here is derived from an EMBL/GenBank/DDBJ whole genome shotgun (WGS) entry which is preliminary data.</text>
</comment>
<proteinExistence type="predicted"/>
<dbReference type="AlphaFoldDB" id="A0A9D4AJX3"/>
<keyword evidence="2" id="KW-1185">Reference proteome</keyword>